<feature type="region of interest" description="Disordered" evidence="1">
    <location>
        <begin position="1"/>
        <end position="39"/>
    </location>
</feature>
<keyword evidence="3" id="KW-1185">Reference proteome</keyword>
<name>A0LWL1_ACIC1</name>
<dbReference type="HOGENOM" id="CLU_031285_12_0_11"/>
<accession>A0LWL1</accession>
<feature type="compositionally biased region" description="Low complexity" evidence="1">
    <location>
        <begin position="15"/>
        <end position="39"/>
    </location>
</feature>
<evidence type="ECO:0000256" key="1">
    <source>
        <dbReference type="SAM" id="MobiDB-lite"/>
    </source>
</evidence>
<dbReference type="InterPro" id="IPR050490">
    <property type="entry name" value="Bact_solute-bd_prot1"/>
</dbReference>
<reference evidence="2 3" key="1">
    <citation type="journal article" date="2009" name="Genome Res.">
        <title>Complete genome of the cellulolytic thermophile Acidothermus cellulolyticus 11B provides insights into its ecophysiological and evolutionary adaptations.</title>
        <authorList>
            <person name="Barabote R.D."/>
            <person name="Xie G."/>
            <person name="Leu D.H."/>
            <person name="Normand P."/>
            <person name="Necsulea A."/>
            <person name="Daubin V."/>
            <person name="Medigue C."/>
            <person name="Adney W.S."/>
            <person name="Xu X.C."/>
            <person name="Lapidus A."/>
            <person name="Parales R.E."/>
            <person name="Detter C."/>
            <person name="Pujic P."/>
            <person name="Bruce D."/>
            <person name="Lavire C."/>
            <person name="Challacombe J.F."/>
            <person name="Brettin T.S."/>
            <person name="Berry A.M."/>
        </authorList>
    </citation>
    <scope>NUCLEOTIDE SEQUENCE [LARGE SCALE GENOMIC DNA]</scope>
    <source>
        <strain evidence="3">ATCC 43068 / DSM 8971 / 11B</strain>
    </source>
</reference>
<dbReference type="InterPro" id="IPR006059">
    <property type="entry name" value="SBP"/>
</dbReference>
<dbReference type="PANTHER" id="PTHR43649:SF14">
    <property type="entry name" value="BLR3389 PROTEIN"/>
    <property type="match status" value="1"/>
</dbReference>
<dbReference type="PANTHER" id="PTHR43649">
    <property type="entry name" value="ARABINOSE-BINDING PROTEIN-RELATED"/>
    <property type="match status" value="1"/>
</dbReference>
<dbReference type="EMBL" id="CP000481">
    <property type="protein sequence ID" value="ABK53821.1"/>
    <property type="molecule type" value="Genomic_DNA"/>
</dbReference>
<dbReference type="Pfam" id="PF01547">
    <property type="entry name" value="SBP_bac_1"/>
    <property type="match status" value="1"/>
</dbReference>
<dbReference type="InParanoid" id="A0LWL1"/>
<sequence>MAACSSGKSTGGSSGTSPSAGGSSSTNASASSSGGASSSCPFPTDSVTLTWWHNATADPGKAAWQKTADDFHAQHPNVSFNIVPIQNEQFTTKVPAALESNNPPSLYQQWGGGSEATQVKSGKLMDMTACVSSWVDRLGPSAKGWQVDGKWYGIPYDYHIVGFWYRTDLFQKAGITSPPKTMDELYQDIDKLKAAGITPIALGGKDRWPDAFYWEYFVLRECPKDTVTSSIANVKFSDPCFVKAGQDMKKFLDAKPFQTGFLGTPAQQGAGSSAGLVANGKAAMELQGDWEILVMPSLTQDKNFASKLGWFPFPSVSGGAGDQNAGLGGGDGFSCTYKATNACPAFLEYITSADVQRYLVKQSAVSLPSNSEASDAITDPTLKTVLQYIGTVSYNQLYFDQALPTDAGQALDSAVADFFAGSGSPESLAASVSSK</sequence>
<dbReference type="Proteomes" id="UP000008221">
    <property type="component" value="Chromosome"/>
</dbReference>
<evidence type="ECO:0000313" key="3">
    <source>
        <dbReference type="Proteomes" id="UP000008221"/>
    </source>
</evidence>
<dbReference type="SUPFAM" id="SSF53850">
    <property type="entry name" value="Periplasmic binding protein-like II"/>
    <property type="match status" value="1"/>
</dbReference>
<evidence type="ECO:0000313" key="2">
    <source>
        <dbReference type="EMBL" id="ABK53821.1"/>
    </source>
</evidence>
<dbReference type="KEGG" id="ace:Acel_2049"/>
<dbReference type="Gene3D" id="3.40.190.10">
    <property type="entry name" value="Periplasmic binding protein-like II"/>
    <property type="match status" value="2"/>
</dbReference>
<dbReference type="AlphaFoldDB" id="A0LWL1"/>
<gene>
    <name evidence="2" type="ordered locus">Acel_2049</name>
</gene>
<protein>
    <submittedName>
        <fullName evidence="2">Carbohydrate ABC transporter substrate-binding protein, CUT1 family</fullName>
    </submittedName>
</protein>
<dbReference type="eggNOG" id="COG1653">
    <property type="taxonomic scope" value="Bacteria"/>
</dbReference>
<dbReference type="STRING" id="351607.Acel_2049"/>
<proteinExistence type="predicted"/>
<organism evidence="2 3">
    <name type="scientific">Acidothermus cellulolyticus (strain ATCC 43068 / DSM 8971 / 11B)</name>
    <dbReference type="NCBI Taxonomy" id="351607"/>
    <lineage>
        <taxon>Bacteria</taxon>
        <taxon>Bacillati</taxon>
        <taxon>Actinomycetota</taxon>
        <taxon>Actinomycetes</taxon>
        <taxon>Acidothermales</taxon>
        <taxon>Acidothermaceae</taxon>
        <taxon>Acidothermus</taxon>
    </lineage>
</organism>